<gene>
    <name evidence="1" type="ORF">NC799_04785</name>
</gene>
<dbReference type="Proteomes" id="UP001145069">
    <property type="component" value="Unassembled WGS sequence"/>
</dbReference>
<dbReference type="RefSeq" id="WP_272445231.1">
    <property type="nucleotide sequence ID" value="NZ_JAMQKC010000003.1"/>
</dbReference>
<keyword evidence="2" id="KW-1185">Reference proteome</keyword>
<dbReference type="AlphaFoldDB" id="A0A9X3WB51"/>
<comment type="caution">
    <text evidence="1">The sequence shown here is derived from an EMBL/GenBank/DDBJ whole genome shotgun (WGS) entry which is preliminary data.</text>
</comment>
<protein>
    <recommendedName>
        <fullName evidence="3">DUF3951 domain-containing protein</fullName>
    </recommendedName>
</protein>
<evidence type="ECO:0000313" key="2">
    <source>
        <dbReference type="Proteomes" id="UP001145069"/>
    </source>
</evidence>
<sequence length="76" mass="8533">MDMILLLGVLILLFILVILFIKSKVTLIKTYSFSNFMDQDTEDKHETIMSSYVEKATDFVEDDSGTDFDGGDGDGE</sequence>
<organism evidence="1 2">
    <name type="scientific">Aquibacillus salsiterrae</name>
    <dbReference type="NCBI Taxonomy" id="2950439"/>
    <lineage>
        <taxon>Bacteria</taxon>
        <taxon>Bacillati</taxon>
        <taxon>Bacillota</taxon>
        <taxon>Bacilli</taxon>
        <taxon>Bacillales</taxon>
        <taxon>Bacillaceae</taxon>
        <taxon>Aquibacillus</taxon>
    </lineage>
</organism>
<evidence type="ECO:0000313" key="1">
    <source>
        <dbReference type="EMBL" id="MDC3416225.1"/>
    </source>
</evidence>
<proteinExistence type="predicted"/>
<dbReference type="EMBL" id="JAMQKC010000003">
    <property type="protein sequence ID" value="MDC3416225.1"/>
    <property type="molecule type" value="Genomic_DNA"/>
</dbReference>
<name>A0A9X3WB51_9BACI</name>
<accession>A0A9X3WB51</accession>
<evidence type="ECO:0008006" key="3">
    <source>
        <dbReference type="Google" id="ProtNLM"/>
    </source>
</evidence>
<reference evidence="1" key="1">
    <citation type="submission" date="2022-06" db="EMBL/GenBank/DDBJ databases">
        <title>Aquibacillus sp. a new bacterium isolated from soil saline samples.</title>
        <authorList>
            <person name="Galisteo C."/>
            <person name="De La Haba R."/>
            <person name="Sanchez-Porro C."/>
            <person name="Ventosa A."/>
        </authorList>
    </citation>
    <scope>NUCLEOTIDE SEQUENCE</scope>
    <source>
        <strain evidence="1">3ASR75-54</strain>
    </source>
</reference>